<organism evidence="2 3">
    <name type="scientific">Gymnopus androsaceus JB14</name>
    <dbReference type="NCBI Taxonomy" id="1447944"/>
    <lineage>
        <taxon>Eukaryota</taxon>
        <taxon>Fungi</taxon>
        <taxon>Dikarya</taxon>
        <taxon>Basidiomycota</taxon>
        <taxon>Agaricomycotina</taxon>
        <taxon>Agaricomycetes</taxon>
        <taxon>Agaricomycetidae</taxon>
        <taxon>Agaricales</taxon>
        <taxon>Marasmiineae</taxon>
        <taxon>Omphalotaceae</taxon>
        <taxon>Gymnopus</taxon>
    </lineage>
</organism>
<gene>
    <name evidence="2" type="ORF">BT96DRAFT_949771</name>
</gene>
<evidence type="ECO:0000256" key="1">
    <source>
        <dbReference type="SAM" id="MobiDB-lite"/>
    </source>
</evidence>
<dbReference type="Proteomes" id="UP000799118">
    <property type="component" value="Unassembled WGS sequence"/>
</dbReference>
<feature type="compositionally biased region" description="Acidic residues" evidence="1">
    <location>
        <begin position="217"/>
        <end position="246"/>
    </location>
</feature>
<evidence type="ECO:0000313" key="3">
    <source>
        <dbReference type="Proteomes" id="UP000799118"/>
    </source>
</evidence>
<protein>
    <submittedName>
        <fullName evidence="2">Uncharacterized protein</fullName>
    </submittedName>
</protein>
<proteinExistence type="predicted"/>
<dbReference type="EMBL" id="ML769973">
    <property type="protein sequence ID" value="KAE9385534.1"/>
    <property type="molecule type" value="Genomic_DNA"/>
</dbReference>
<dbReference type="AlphaFoldDB" id="A0A6A4GJP4"/>
<name>A0A6A4GJP4_9AGAR</name>
<keyword evidence="3" id="KW-1185">Reference proteome</keyword>
<sequence>MSTLVDTFLNFENHKTFVCHISVAYSAAKAEDQANAFLSVAYIYWLCAFPEDALDSYTLEKYHGKCASEPVYPEGMPTFLKVIEATLVYVCHQAYASIDQQFDNVLEPALLNQEEHLINAIEKMLEVSLKVAGPFIKTLECKTWVDELHYAAQCWMIYNCLPTSMLSGVDALLLPPPYRCYTQDPPKGALSLTWRHPTPVLDHIDSREEEEFEELIDYDIEAEDDDIEEDKEPGGEDEEDIGEAGDGDAASQSNFSIRALGGEDEEEDIGEAGDGDAASQSNFSIRALAYVLAADSDHDDNDSDDDDYMPVDDDSDFEDNNFEVASSVQNVDQLKAQSMIAFMKYAREEAIESGWTDKVFNAILKNHIPVDKTKFTYQDLMAIFPGNCRRPYISLDERQKRCRKEFVEAITPALEIIISQDDKTELALPFRLIIKRQWFRVWPLSDKVKTDPVLKAEAVRDALKNIGQPIIDGLQECLFRRRYERARAKSKNEPPPFRTYTPLTNWKTVLLDGLNASWCQCWVTYLVPLGPPGPLIMLNMACRYDRCSFIERLLGKIPREIPPPKE</sequence>
<feature type="region of interest" description="Disordered" evidence="1">
    <location>
        <begin position="217"/>
        <end position="253"/>
    </location>
</feature>
<evidence type="ECO:0000313" key="2">
    <source>
        <dbReference type="EMBL" id="KAE9385534.1"/>
    </source>
</evidence>
<accession>A0A6A4GJP4</accession>
<reference evidence="2" key="1">
    <citation type="journal article" date="2019" name="Environ. Microbiol.">
        <title>Fungal ecological strategies reflected in gene transcription - a case study of two litter decomposers.</title>
        <authorList>
            <person name="Barbi F."/>
            <person name="Kohler A."/>
            <person name="Barry K."/>
            <person name="Baskaran P."/>
            <person name="Daum C."/>
            <person name="Fauchery L."/>
            <person name="Ihrmark K."/>
            <person name="Kuo A."/>
            <person name="LaButti K."/>
            <person name="Lipzen A."/>
            <person name="Morin E."/>
            <person name="Grigoriev I.V."/>
            <person name="Henrissat B."/>
            <person name="Lindahl B."/>
            <person name="Martin F."/>
        </authorList>
    </citation>
    <scope>NUCLEOTIDE SEQUENCE</scope>
    <source>
        <strain evidence="2">JB14</strain>
    </source>
</reference>